<proteinExistence type="inferred from homology"/>
<protein>
    <submittedName>
        <fullName evidence="5">Glycerate kinase</fullName>
    </submittedName>
</protein>
<dbReference type="GO" id="GO:0031388">
    <property type="term" value="P:organic acid phosphorylation"/>
    <property type="evidence" value="ECO:0007669"/>
    <property type="project" value="UniProtKB-UniRule"/>
</dbReference>
<dbReference type="EMBL" id="LWBR01000044">
    <property type="protein sequence ID" value="KZN95608.1"/>
    <property type="molecule type" value="Genomic_DNA"/>
</dbReference>
<keyword evidence="2 4" id="KW-0808">Transferase</keyword>
<dbReference type="GO" id="GO:0008887">
    <property type="term" value="F:glycerate kinase activity"/>
    <property type="evidence" value="ECO:0007669"/>
    <property type="project" value="UniProtKB-UniRule"/>
</dbReference>
<dbReference type="RefSeq" id="WP_063388735.1">
    <property type="nucleotide sequence ID" value="NZ_LWBR01000044.1"/>
</dbReference>
<organism evidence="5 6">
    <name type="scientific">Aeribacillus pallidus</name>
    <dbReference type="NCBI Taxonomy" id="33936"/>
    <lineage>
        <taxon>Bacteria</taxon>
        <taxon>Bacillati</taxon>
        <taxon>Bacillota</taxon>
        <taxon>Bacilli</taxon>
        <taxon>Bacillales</taxon>
        <taxon>Bacillaceae</taxon>
        <taxon>Aeribacillus</taxon>
    </lineage>
</organism>
<evidence type="ECO:0000256" key="4">
    <source>
        <dbReference type="PIRNR" id="PIRNR006078"/>
    </source>
</evidence>
<dbReference type="InterPro" id="IPR004381">
    <property type="entry name" value="Glycerate_kinase"/>
</dbReference>
<evidence type="ECO:0000256" key="3">
    <source>
        <dbReference type="ARBA" id="ARBA00022777"/>
    </source>
</evidence>
<dbReference type="AlphaFoldDB" id="A0A165X3Z7"/>
<dbReference type="Gene3D" id="3.40.50.10350">
    <property type="entry name" value="Glycerate kinase, domain 1"/>
    <property type="match status" value="1"/>
</dbReference>
<evidence type="ECO:0000256" key="1">
    <source>
        <dbReference type="ARBA" id="ARBA00006284"/>
    </source>
</evidence>
<evidence type="ECO:0000313" key="5">
    <source>
        <dbReference type="EMBL" id="KZN95608.1"/>
    </source>
</evidence>
<keyword evidence="6" id="KW-1185">Reference proteome</keyword>
<sequence>MNIVVAPDSFKGSLTSSQAANIMKQAILDLHYGDTVRTKPMADGGEGTVDALLASSAGDRIEVTCTGPLGKKIKTYYAILENNTAAIEVANIAGLVQVPPSQRNPDGTTTFGLGEVMKDALDKGCKSFIIGLGGSATNDGGLGFLQALGMKAWDKEGKEAGIFGKDLLEVNQVSFDRLDPRLEHITIKVACDVDNPLCGEKGASAVYGPQKGASSKQIPIYDEALARFAALIEKQKGKVFNNVKGSGAAGGLGFAFLVLGAKLISGAELVAEASNLKEAIEQADLVITGEGQSDEQTLYGKAPGYIADLAQIYGVPTILISGSLAGNLDVLRSKFHGCFSIITKPLTIEECMDQAKQLLYNQTKQVMHLIHSLKI</sequence>
<dbReference type="Proteomes" id="UP000076476">
    <property type="component" value="Unassembled WGS sequence"/>
</dbReference>
<dbReference type="PIRSF" id="PIRSF006078">
    <property type="entry name" value="GlxK"/>
    <property type="match status" value="1"/>
</dbReference>
<dbReference type="Pfam" id="PF02595">
    <property type="entry name" value="Gly_kinase"/>
    <property type="match status" value="1"/>
</dbReference>
<keyword evidence="3 4" id="KW-0418">Kinase</keyword>
<comment type="caution">
    <text evidence="5">The sequence shown here is derived from an EMBL/GenBank/DDBJ whole genome shotgun (WGS) entry which is preliminary data.</text>
</comment>
<evidence type="ECO:0000313" key="6">
    <source>
        <dbReference type="Proteomes" id="UP000076476"/>
    </source>
</evidence>
<reference evidence="5 6" key="1">
    <citation type="submission" date="2016-04" db="EMBL/GenBank/DDBJ databases">
        <title>Draft genome sequence of Aeribacillus pallidus 8m3 from petroleum reservoir.</title>
        <authorList>
            <person name="Poltaraus A.B."/>
            <person name="Nazina T.N."/>
            <person name="Tourova T.P."/>
            <person name="Malakho S.M."/>
            <person name="Korshunova A.V."/>
            <person name="Sokolova D.S."/>
        </authorList>
    </citation>
    <scope>NUCLEOTIDE SEQUENCE [LARGE SCALE GENOMIC DNA]</scope>
    <source>
        <strain evidence="5 6">8m3</strain>
    </source>
</reference>
<dbReference type="Gene3D" id="3.90.1510.10">
    <property type="entry name" value="Glycerate kinase, domain 2"/>
    <property type="match status" value="1"/>
</dbReference>
<dbReference type="PANTHER" id="PTHR21599:SF0">
    <property type="entry name" value="GLYCERATE KINASE"/>
    <property type="match status" value="1"/>
</dbReference>
<dbReference type="InterPro" id="IPR018197">
    <property type="entry name" value="Glycerate_kinase_RE-like"/>
</dbReference>
<dbReference type="STRING" id="33936.AZI98_13140"/>
<dbReference type="NCBIfam" id="TIGR00045">
    <property type="entry name" value="glycerate kinase"/>
    <property type="match status" value="1"/>
</dbReference>
<dbReference type="PANTHER" id="PTHR21599">
    <property type="entry name" value="GLYCERATE KINASE"/>
    <property type="match status" value="1"/>
</dbReference>
<gene>
    <name evidence="5" type="ORF">AZI98_13140</name>
</gene>
<dbReference type="InterPro" id="IPR036129">
    <property type="entry name" value="Glycerate_kinase_sf"/>
</dbReference>
<evidence type="ECO:0000256" key="2">
    <source>
        <dbReference type="ARBA" id="ARBA00022679"/>
    </source>
</evidence>
<accession>A0A165X3Z7</accession>
<comment type="similarity">
    <text evidence="1 4">Belongs to the glycerate kinase type-1 family.</text>
</comment>
<dbReference type="SUPFAM" id="SSF110738">
    <property type="entry name" value="Glycerate kinase I"/>
    <property type="match status" value="1"/>
</dbReference>
<name>A0A165X3Z7_9BACI</name>
<dbReference type="InterPro" id="IPR018193">
    <property type="entry name" value="Glyc_kinase_flavodox-like_fold"/>
</dbReference>
<dbReference type="OrthoDB" id="9774290at2"/>